<sequence length="291" mass="32901">MTEKKGLRRQDFRFAERLRVRWVEVDAQQIVFNGHYLSYFDTAASAYWRAMAMPYAETMAELGGDLFVRKSTLEYLGSARYDELLDVAIRCERIGNSSIQMRAAVFRGEQLLVHGELIYVFADGKTQSPKPVPLELRKLLEGFEAGESVVEVRLGPWSDLGPHARAIRQEVFVQEQQIPAEMEWDAADESCLHAVAFNRFGKALATGRLLEHVPGVAKVGRMAVLRNMRGSRVGREVLEALLQRGREMGYREIILHAQISAAGFYTRAGFVQRGPVFEEAGIGHVEMVRRL</sequence>
<dbReference type="Gene3D" id="3.10.129.10">
    <property type="entry name" value="Hotdog Thioesterase"/>
    <property type="match status" value="1"/>
</dbReference>
<proteinExistence type="inferred from homology"/>
<dbReference type="SUPFAM" id="SSF55729">
    <property type="entry name" value="Acyl-CoA N-acyltransferases (Nat)"/>
    <property type="match status" value="1"/>
</dbReference>
<dbReference type="PANTHER" id="PTHR31793:SF27">
    <property type="entry name" value="NOVEL THIOESTERASE SUPERFAMILY DOMAIN AND SAPOSIN A-TYPE DOMAIN CONTAINING PROTEIN (0610012H03RIK)"/>
    <property type="match status" value="1"/>
</dbReference>
<evidence type="ECO:0000256" key="2">
    <source>
        <dbReference type="ARBA" id="ARBA00022801"/>
    </source>
</evidence>
<dbReference type="InterPro" id="IPR000182">
    <property type="entry name" value="GNAT_dom"/>
</dbReference>
<dbReference type="PANTHER" id="PTHR31793">
    <property type="entry name" value="4-HYDROXYBENZOYL-COA THIOESTERASE FAMILY MEMBER"/>
    <property type="match status" value="1"/>
</dbReference>
<dbReference type="SUPFAM" id="SSF54637">
    <property type="entry name" value="Thioesterase/thiol ester dehydrase-isomerase"/>
    <property type="match status" value="1"/>
</dbReference>
<dbReference type="EMBL" id="JACHLP010000005">
    <property type="protein sequence ID" value="MBB4844266.1"/>
    <property type="molecule type" value="Genomic_DNA"/>
</dbReference>
<dbReference type="InterPro" id="IPR050563">
    <property type="entry name" value="4-hydroxybenzoyl-CoA_TE"/>
</dbReference>
<comment type="similarity">
    <text evidence="1">Belongs to the 4-hydroxybenzoyl-CoA thioesterase family.</text>
</comment>
<dbReference type="PROSITE" id="PS51186">
    <property type="entry name" value="GNAT"/>
    <property type="match status" value="1"/>
</dbReference>
<dbReference type="GO" id="GO:0047617">
    <property type="term" value="F:fatty acyl-CoA hydrolase activity"/>
    <property type="evidence" value="ECO:0007669"/>
    <property type="project" value="TreeGrafter"/>
</dbReference>
<dbReference type="InterPro" id="IPR006683">
    <property type="entry name" value="Thioestr_dom"/>
</dbReference>
<name>A0A840L868_9BURK</name>
<feature type="domain" description="N-acetyltransferase" evidence="3">
    <location>
        <begin position="150"/>
        <end position="291"/>
    </location>
</feature>
<dbReference type="Pfam" id="PF03061">
    <property type="entry name" value="4HBT"/>
    <property type="match status" value="1"/>
</dbReference>
<dbReference type="AlphaFoldDB" id="A0A840L868"/>
<dbReference type="RefSeq" id="WP_184300408.1">
    <property type="nucleotide sequence ID" value="NZ_JACHLP010000005.1"/>
</dbReference>
<gene>
    <name evidence="4" type="ORF">HNP55_002802</name>
</gene>
<protein>
    <submittedName>
        <fullName evidence="4">YbgC/YbaW family acyl-CoA thioester hydrolase</fullName>
    </submittedName>
</protein>
<dbReference type="CDD" id="cd00586">
    <property type="entry name" value="4HBT"/>
    <property type="match status" value="1"/>
</dbReference>
<organism evidence="4 5">
    <name type="scientific">Roseateles oligotrophus</name>
    <dbReference type="NCBI Taxonomy" id="1769250"/>
    <lineage>
        <taxon>Bacteria</taxon>
        <taxon>Pseudomonadati</taxon>
        <taxon>Pseudomonadota</taxon>
        <taxon>Betaproteobacteria</taxon>
        <taxon>Burkholderiales</taxon>
        <taxon>Sphaerotilaceae</taxon>
        <taxon>Roseateles</taxon>
    </lineage>
</organism>
<comment type="caution">
    <text evidence="4">The sequence shown here is derived from an EMBL/GenBank/DDBJ whole genome shotgun (WGS) entry which is preliminary data.</text>
</comment>
<dbReference type="InterPro" id="IPR029069">
    <property type="entry name" value="HotDog_dom_sf"/>
</dbReference>
<evidence type="ECO:0000313" key="4">
    <source>
        <dbReference type="EMBL" id="MBB4844266.1"/>
    </source>
</evidence>
<evidence type="ECO:0000256" key="1">
    <source>
        <dbReference type="ARBA" id="ARBA00005953"/>
    </source>
</evidence>
<dbReference type="CDD" id="cd04301">
    <property type="entry name" value="NAT_SF"/>
    <property type="match status" value="1"/>
</dbReference>
<evidence type="ECO:0000259" key="3">
    <source>
        <dbReference type="PROSITE" id="PS51186"/>
    </source>
</evidence>
<dbReference type="InterPro" id="IPR016181">
    <property type="entry name" value="Acyl_CoA_acyltransferase"/>
</dbReference>
<dbReference type="GO" id="GO:0016747">
    <property type="term" value="F:acyltransferase activity, transferring groups other than amino-acyl groups"/>
    <property type="evidence" value="ECO:0007669"/>
    <property type="project" value="InterPro"/>
</dbReference>
<evidence type="ECO:0000313" key="5">
    <source>
        <dbReference type="Proteomes" id="UP000562027"/>
    </source>
</evidence>
<dbReference type="Pfam" id="PF13673">
    <property type="entry name" value="Acetyltransf_10"/>
    <property type="match status" value="1"/>
</dbReference>
<dbReference type="Proteomes" id="UP000562027">
    <property type="component" value="Unassembled WGS sequence"/>
</dbReference>
<keyword evidence="5" id="KW-1185">Reference proteome</keyword>
<dbReference type="NCBIfam" id="TIGR00051">
    <property type="entry name" value="YbgC/FadM family acyl-CoA thioesterase"/>
    <property type="match status" value="1"/>
</dbReference>
<keyword evidence="2 4" id="KW-0378">Hydrolase</keyword>
<dbReference type="Gene3D" id="3.40.630.30">
    <property type="match status" value="1"/>
</dbReference>
<dbReference type="InterPro" id="IPR006684">
    <property type="entry name" value="YbgC/YbaW"/>
</dbReference>
<reference evidence="4 5" key="1">
    <citation type="submission" date="2020-08" db="EMBL/GenBank/DDBJ databases">
        <title>Functional genomics of gut bacteria from endangered species of beetles.</title>
        <authorList>
            <person name="Carlos-Shanley C."/>
        </authorList>
    </citation>
    <scope>NUCLEOTIDE SEQUENCE [LARGE SCALE GENOMIC DNA]</scope>
    <source>
        <strain evidence="4 5">S00239</strain>
    </source>
</reference>
<accession>A0A840L868</accession>